<sequence length="1387" mass="145650">MSDYGDDELDWDDPNVLAELESLESNAAASVGRTNPPPPPLPRGGGAAAAVVVVKAPQPAVPRASQLPPPPKPVSVPAGRPPTTTTTTTTANANGSFSRATTPAAAAAVAPVPRPSQYGNARPGLILRPARPPHHQQRVAKSAQQQQQQPQPPQPPPAVKQEESTKDEDENLPEIRINEQHLDASSLYRAEPQRGTTITRPPPPPPPPVTNYKNNPPPPPPPPPPRAQTPVSIPVAAAPAPAPAPAIKRPALENPEPESRLGPAPPPAPAASRRDSSNIAAAAAAAGGSGLSAQEREELETLRREKAKMKEQLEAAAKKEKELEADVQRRAGENFIIRSRHSKAEAAHQQMLETERRDKKHLLEQIKAKERDYQRALSSLRTDQSFRQIEIESSGGRGGGGGAASSAASRRTYHTRPHPPPSASYGGSRSSSQQQQQPRGPSAAPESPTANQRAQPPPPPLATRQTRASTEQPTGAGGGGGGLRAPPPAGPVFSKFQNSFAPAAAPPTTSKTRGGGGEGERVILIGGAGPPLEREGSMGPPPAVGGKDKAAMMTKRPAPATPPAAPVAKRRKDVDETAAAARTGGVSSPQTNGFAKEAEAVPPAAVEADAGEEDDDDDDASWSWEWVREDRDTRGELLAAVFAHITLGAIDTTPAVVQNPYTGPAAHNSTGRMGATMRASTARSGVPATATARSSSTAGRPRTQGRNSSVSAGAAAAATTPSSSTSAGSSSNIAKQPTIYALTNLRFPPTTAPALVTRYEDLSRDLFTLLGQRHHEMVRSHPLASAAAAGTSKSTQAAPSDAAQRVCEILGRQDPEAGPLAFRLATILASMLHVLEAATLTGPMTALLKLISHLAFLSPLFAMACCGAEATNINNGSLPAQTNSTQKKAANGVVVAPTPLISLVGHIVARYCRPMPPDPDSLSATGRDALAGSSAVIRTRRPRVTRSLGGRRISSSSAANANGGSGGKKGNLDHRVDNLDPAKRVGLVAAALALLEGVAWRCLAVETTTTTSSSALFTHADMDVELATRLAEDAFADLLATPYAIATLFDPLHCADVLLLSTRFLSMLAGRKALFYKILSVKFYGLEDVRTSRLAIFDRIASLLVAKREDTDTAYNLDLALLSLSTILMMARDDAILLVAGSDSFVSELLSKIWQDVRVLWEWDGRSVLPASRERLRLNRRVYRLSRSVKLFYYMSLAPHTHSKLSIVDLLTGSAAIAPQISLDGTDGAGMGAGMSEVAASSSTRQRRNAYQRQAAHDTLTTSFGTLAFATMGATEGVKSASMGLGGGGGGKAVAASDEQVDDSSMPSWAEPGSKERRTLIELGYMAQEMLEDNSPDELDEIEVCFGGLDDLSDDGDASDDDEEELEISEARPHDEEAPMQIDIAAG</sequence>
<evidence type="ECO:0000313" key="2">
    <source>
        <dbReference type="EMBL" id="KAG0657379.1"/>
    </source>
</evidence>
<feature type="region of interest" description="Disordered" evidence="1">
    <location>
        <begin position="1347"/>
        <end position="1387"/>
    </location>
</feature>
<feature type="compositionally biased region" description="Low complexity" evidence="1">
    <location>
        <begin position="22"/>
        <end position="34"/>
    </location>
</feature>
<feature type="compositionally biased region" description="Low complexity" evidence="1">
    <location>
        <begin position="423"/>
        <end position="445"/>
    </location>
</feature>
<feature type="region of interest" description="Disordered" evidence="1">
    <location>
        <begin position="22"/>
        <end position="47"/>
    </location>
</feature>
<dbReference type="EMBL" id="PUHQ01000082">
    <property type="protein sequence ID" value="KAG0657379.1"/>
    <property type="molecule type" value="Genomic_DNA"/>
</dbReference>
<proteinExistence type="predicted"/>
<feature type="region of interest" description="Disordered" evidence="1">
    <location>
        <begin position="1287"/>
        <end position="1313"/>
    </location>
</feature>
<dbReference type="Proteomes" id="UP000777482">
    <property type="component" value="Unassembled WGS sequence"/>
</dbReference>
<feature type="compositionally biased region" description="Polar residues" evidence="1">
    <location>
        <begin position="376"/>
        <end position="387"/>
    </location>
</feature>
<feature type="region of interest" description="Disordered" evidence="1">
    <location>
        <begin position="661"/>
        <end position="731"/>
    </location>
</feature>
<dbReference type="OrthoDB" id="2528262at2759"/>
<feature type="region of interest" description="Disordered" evidence="1">
    <location>
        <begin position="342"/>
        <end position="620"/>
    </location>
</feature>
<feature type="compositionally biased region" description="Low complexity" evidence="1">
    <location>
        <begin position="277"/>
        <end position="286"/>
    </location>
</feature>
<organism evidence="2 3">
    <name type="scientific">Rhodotorula mucilaginosa</name>
    <name type="common">Yeast</name>
    <name type="synonym">Rhodotorula rubra</name>
    <dbReference type="NCBI Taxonomy" id="5537"/>
    <lineage>
        <taxon>Eukaryota</taxon>
        <taxon>Fungi</taxon>
        <taxon>Dikarya</taxon>
        <taxon>Basidiomycota</taxon>
        <taxon>Pucciniomycotina</taxon>
        <taxon>Microbotryomycetes</taxon>
        <taxon>Sporidiobolales</taxon>
        <taxon>Sporidiobolaceae</taxon>
        <taxon>Rhodotorula</taxon>
    </lineage>
</organism>
<evidence type="ECO:0000313" key="3">
    <source>
        <dbReference type="Proteomes" id="UP000777482"/>
    </source>
</evidence>
<gene>
    <name evidence="2" type="ORF">C6P46_006563</name>
</gene>
<name>A0A9P6VY50_RHOMI</name>
<feature type="compositionally biased region" description="Acidic residues" evidence="1">
    <location>
        <begin position="609"/>
        <end position="620"/>
    </location>
</feature>
<accession>A0A9P6VY50</accession>
<protein>
    <submittedName>
        <fullName evidence="2">Uncharacterized protein</fullName>
    </submittedName>
</protein>
<reference evidence="2 3" key="1">
    <citation type="submission" date="2020-11" db="EMBL/GenBank/DDBJ databases">
        <title>Kefir isolates.</title>
        <authorList>
            <person name="Marcisauskas S."/>
            <person name="Kim Y."/>
            <person name="Blasche S."/>
        </authorList>
    </citation>
    <scope>NUCLEOTIDE SEQUENCE [LARGE SCALE GENOMIC DNA]</scope>
    <source>
        <strain evidence="2 3">KR</strain>
    </source>
</reference>
<feature type="compositionally biased region" description="Low complexity" evidence="1">
    <location>
        <begin position="947"/>
        <end position="962"/>
    </location>
</feature>
<keyword evidence="3" id="KW-1185">Reference proteome</keyword>
<feature type="compositionally biased region" description="Polar residues" evidence="1">
    <location>
        <begin position="661"/>
        <end position="671"/>
    </location>
</feature>
<feature type="compositionally biased region" description="Low complexity" evidence="1">
    <location>
        <begin position="99"/>
        <end position="111"/>
    </location>
</feature>
<feature type="compositionally biased region" description="Low complexity" evidence="1">
    <location>
        <begin position="687"/>
        <end position="731"/>
    </location>
</feature>
<feature type="compositionally biased region" description="Low complexity" evidence="1">
    <location>
        <begin position="75"/>
        <end position="90"/>
    </location>
</feature>
<feature type="compositionally biased region" description="Acidic residues" evidence="1">
    <location>
        <begin position="1351"/>
        <end position="1368"/>
    </location>
</feature>
<feature type="compositionally biased region" description="Basic and acidic residues" evidence="1">
    <location>
        <begin position="353"/>
        <end position="374"/>
    </location>
</feature>
<feature type="region of interest" description="Disordered" evidence="1">
    <location>
        <begin position="947"/>
        <end position="975"/>
    </location>
</feature>
<evidence type="ECO:0000256" key="1">
    <source>
        <dbReference type="SAM" id="MobiDB-lite"/>
    </source>
</evidence>
<feature type="compositionally biased region" description="Pro residues" evidence="1">
    <location>
        <begin position="200"/>
        <end position="227"/>
    </location>
</feature>
<comment type="caution">
    <text evidence="2">The sequence shown here is derived from an EMBL/GenBank/DDBJ whole genome shotgun (WGS) entry which is preliminary data.</text>
</comment>
<feature type="compositionally biased region" description="Basic and acidic residues" evidence="1">
    <location>
        <begin position="294"/>
        <end position="306"/>
    </location>
</feature>
<feature type="region of interest" description="Disordered" evidence="1">
    <location>
        <begin position="60"/>
        <end position="306"/>
    </location>
</feature>
<feature type="compositionally biased region" description="Polar residues" evidence="1">
    <location>
        <begin position="463"/>
        <end position="472"/>
    </location>
</feature>